<feature type="compositionally biased region" description="Low complexity" evidence="1">
    <location>
        <begin position="552"/>
        <end position="573"/>
    </location>
</feature>
<evidence type="ECO:0000256" key="1">
    <source>
        <dbReference type="SAM" id="MobiDB-lite"/>
    </source>
</evidence>
<feature type="compositionally biased region" description="Low complexity" evidence="1">
    <location>
        <begin position="155"/>
        <end position="180"/>
    </location>
</feature>
<reference evidence="3" key="1">
    <citation type="submission" date="2025-08" db="UniProtKB">
        <authorList>
            <consortium name="RefSeq"/>
        </authorList>
    </citation>
    <scope>IDENTIFICATION</scope>
</reference>
<proteinExistence type="predicted"/>
<feature type="compositionally biased region" description="Gly residues" evidence="1">
    <location>
        <begin position="54"/>
        <end position="66"/>
    </location>
</feature>
<gene>
    <name evidence="3" type="primary">LOC130708706</name>
</gene>
<feature type="region of interest" description="Disordered" evidence="1">
    <location>
        <begin position="432"/>
        <end position="573"/>
    </location>
</feature>
<sequence length="735" mass="77642">MVRRWRRGRPPRGEPSRAQGRAPGSRRAAPPRPRPRPRPPGPPPARREGRRRLTGGGGRPGRGGSRAAGKGRRGPRVPERCAGLGGGRRVTGARASRGASASAAFSPSSPRRGPAAPARVKRKRRQRRLGRRAGKVAKGPVDATWPRRKRRRPGPRSGACRGLARRCGGAPRSHLSASPSRRGRAAGGGDGRVVLAAGRRAGGGAERARCRERRGARARSEAARSPGPRALQSSLRVTRQSCLQAPRAPHPPAGGRAGRPLRAPPGPLLRPPPRRPPPSARVRWPAGRGAPDEVGEAAAGPSSPRCLLAARRRRCGLERLKVSPRPRRGRPRWLSRRHTPQGRERAGGWRPRPRARPAATECGPAKEEFFALLSSFTLLVFSPKGEKKPHNLRMCARVEIDVGRKKKGGGGGSLALAVREETVRASPLRFLGAGGGGRGRGRRNLFRSVLPAPPAHPRFPPLPSSAFARRRGEPALAPPPYPPRGRATSAVSKLSHHVGAPDPRPAGRLAAPTGSQPRVPALASSAAAQALPPARPPPSAPGRGTSRRRSRPGPAWGALSGAAARRGESASGAAGCLRQWMSLPGCSARAERPGLPAHWARRGPRGLEGPGRPLPLPAARPEKLLDCGGHRPRLQQASELRAWQAGEVSSTTAATTPQLANPGLRQTGSQSRLSHGQLCRSDPQGSPQPPRSLIASFSGQPAAVALSPDRSLAEARKSGGRAPPPSRSEEPTRSL</sequence>
<feature type="compositionally biased region" description="Basic residues" evidence="1">
    <location>
        <begin position="322"/>
        <end position="340"/>
    </location>
</feature>
<feature type="compositionally biased region" description="Low complexity" evidence="1">
    <location>
        <begin position="90"/>
        <end position="118"/>
    </location>
</feature>
<name>A0ABM3TZ37_BALAC</name>
<feature type="compositionally biased region" description="Basic and acidic residues" evidence="1">
    <location>
        <begin position="206"/>
        <end position="222"/>
    </location>
</feature>
<organism evidence="2 3">
    <name type="scientific">Balaenoptera acutorostrata</name>
    <name type="common">Common minke whale</name>
    <name type="synonym">Balaena rostrata</name>
    <dbReference type="NCBI Taxonomy" id="9767"/>
    <lineage>
        <taxon>Eukaryota</taxon>
        <taxon>Metazoa</taxon>
        <taxon>Chordata</taxon>
        <taxon>Craniata</taxon>
        <taxon>Vertebrata</taxon>
        <taxon>Euteleostomi</taxon>
        <taxon>Mammalia</taxon>
        <taxon>Eutheria</taxon>
        <taxon>Laurasiatheria</taxon>
        <taxon>Artiodactyla</taxon>
        <taxon>Whippomorpha</taxon>
        <taxon>Cetacea</taxon>
        <taxon>Mysticeti</taxon>
        <taxon>Balaenopteridae</taxon>
        <taxon>Balaenoptera</taxon>
    </lineage>
</organism>
<feature type="compositionally biased region" description="Basic and acidic residues" evidence="1">
    <location>
        <begin position="620"/>
        <end position="629"/>
    </location>
</feature>
<feature type="compositionally biased region" description="Low complexity" evidence="1">
    <location>
        <begin position="16"/>
        <end position="28"/>
    </location>
</feature>
<feature type="region of interest" description="Disordered" evidence="1">
    <location>
        <begin position="1"/>
        <end position="305"/>
    </location>
</feature>
<evidence type="ECO:0000313" key="3">
    <source>
        <dbReference type="RefSeq" id="XP_057407358.1"/>
    </source>
</evidence>
<feature type="compositionally biased region" description="Pro residues" evidence="1">
    <location>
        <begin position="451"/>
        <end position="463"/>
    </location>
</feature>
<feature type="compositionally biased region" description="Pro residues" evidence="1">
    <location>
        <begin position="262"/>
        <end position="279"/>
    </location>
</feature>
<feature type="compositionally biased region" description="Basic residues" evidence="1">
    <location>
        <begin position="1"/>
        <end position="10"/>
    </location>
</feature>
<feature type="compositionally biased region" description="Polar residues" evidence="1">
    <location>
        <begin position="647"/>
        <end position="674"/>
    </location>
</feature>
<evidence type="ECO:0000313" key="2">
    <source>
        <dbReference type="Proteomes" id="UP001652580"/>
    </source>
</evidence>
<dbReference type="Proteomes" id="UP001652580">
    <property type="component" value="Chromosome 8"/>
</dbReference>
<feature type="region of interest" description="Disordered" evidence="1">
    <location>
        <begin position="319"/>
        <end position="361"/>
    </location>
</feature>
<feature type="compositionally biased region" description="Low complexity" evidence="1">
    <location>
        <begin position="517"/>
        <end position="532"/>
    </location>
</feature>
<feature type="compositionally biased region" description="Basic residues" evidence="1">
    <location>
        <begin position="119"/>
        <end position="135"/>
    </location>
</feature>
<dbReference type="GeneID" id="130708706"/>
<keyword evidence="2" id="KW-1185">Reference proteome</keyword>
<dbReference type="RefSeq" id="XP_057407358.1">
    <property type="nucleotide sequence ID" value="XM_057551375.1"/>
</dbReference>
<accession>A0ABM3TZ37</accession>
<feature type="region of interest" description="Disordered" evidence="1">
    <location>
        <begin position="587"/>
        <end position="735"/>
    </location>
</feature>
<protein>
    <submittedName>
        <fullName evidence="3">Serine/arginine repetitive matrix protein 1-like</fullName>
    </submittedName>
</protein>
<feature type="compositionally biased region" description="Polar residues" evidence="1">
    <location>
        <begin position="231"/>
        <end position="243"/>
    </location>
</feature>